<dbReference type="AlphaFoldDB" id="A0A9X4Y8W4"/>
<reference evidence="1 2" key="1">
    <citation type="submission" date="2019-11" db="EMBL/GenBank/DDBJ databases">
        <title>Genome sequences of 17 halophilic strains isolated from different environments.</title>
        <authorList>
            <person name="Furrow R.E."/>
        </authorList>
    </citation>
    <scope>NUCLEOTIDE SEQUENCE [LARGE SCALE GENOMIC DNA]</scope>
    <source>
        <strain evidence="1 2">22507_15_FS</strain>
    </source>
</reference>
<evidence type="ECO:0000313" key="2">
    <source>
        <dbReference type="Proteomes" id="UP000460751"/>
    </source>
</evidence>
<sequence>MLRAPTAFLRLTATPLKHITLAASLLLAGCIGGGSSSGDASDTGSTAACGKTETRNLLVNENTTYRDNLSLCFSAEEASLEADGQLSELHWEGNTLAFRSSHVDRPRRTQVRILDPHGSTQLRINVVVENRSGRADEIRADHLVDESASILALSEDRQAYAYMLEVAYLEGQIDWSERQSMLADWTPETASAHGTLAEKIKKVERVLEDYRNGRAGEYELSQAADLAASYLGAHGQYAADKLMALARDQRIDVAVPDISTGELAYRAGVEQVSRHVGNPMYGELVQQQWQFDRRYRFLNDVDIVETRS</sequence>
<comment type="caution">
    <text evidence="1">The sequence shown here is derived from an EMBL/GenBank/DDBJ whole genome shotgun (WGS) entry which is preliminary data.</text>
</comment>
<gene>
    <name evidence="1" type="ORF">GLW01_02175</name>
</gene>
<evidence type="ECO:0000313" key="1">
    <source>
        <dbReference type="EMBL" id="MYL25597.1"/>
    </source>
</evidence>
<organism evidence="1 2">
    <name type="scientific">Vreelandella halophila</name>
    <dbReference type="NCBI Taxonomy" id="86177"/>
    <lineage>
        <taxon>Bacteria</taxon>
        <taxon>Pseudomonadati</taxon>
        <taxon>Pseudomonadota</taxon>
        <taxon>Gammaproteobacteria</taxon>
        <taxon>Oceanospirillales</taxon>
        <taxon>Halomonadaceae</taxon>
        <taxon>Vreelandella</taxon>
    </lineage>
</organism>
<proteinExistence type="predicted"/>
<keyword evidence="2" id="KW-1185">Reference proteome</keyword>
<dbReference type="Proteomes" id="UP000460751">
    <property type="component" value="Unassembled WGS sequence"/>
</dbReference>
<dbReference type="PROSITE" id="PS51257">
    <property type="entry name" value="PROKAR_LIPOPROTEIN"/>
    <property type="match status" value="1"/>
</dbReference>
<dbReference type="RefSeq" id="WP_160897992.1">
    <property type="nucleotide sequence ID" value="NZ_WMEX01000001.1"/>
</dbReference>
<accession>A0A9X4Y8W4</accession>
<name>A0A9X4Y8W4_9GAMM</name>
<dbReference type="EMBL" id="WMEX01000001">
    <property type="protein sequence ID" value="MYL25597.1"/>
    <property type="molecule type" value="Genomic_DNA"/>
</dbReference>
<evidence type="ECO:0008006" key="3">
    <source>
        <dbReference type="Google" id="ProtNLM"/>
    </source>
</evidence>
<protein>
    <recommendedName>
        <fullName evidence="3">Prokaryotic membrane lipoprotein lipid attachment site profile</fullName>
    </recommendedName>
</protein>